<evidence type="ECO:0000256" key="9">
    <source>
        <dbReference type="ARBA" id="ARBA00031642"/>
    </source>
</evidence>
<dbReference type="GO" id="GO:0052745">
    <property type="term" value="F:inositol phosphate phosphatase activity"/>
    <property type="evidence" value="ECO:0007669"/>
    <property type="project" value="TreeGrafter"/>
</dbReference>
<evidence type="ECO:0000256" key="3">
    <source>
        <dbReference type="ARBA" id="ARBA00012976"/>
    </source>
</evidence>
<comment type="similarity">
    <text evidence="2">Belongs to the histidine acid phosphatase family. MINPP1 subfamily.</text>
</comment>
<name>A0A9W3BR30_RAPSA</name>
<dbReference type="SUPFAM" id="SSF53254">
    <property type="entry name" value="Phosphoglycerate mutase-like"/>
    <property type="match status" value="1"/>
</dbReference>
<dbReference type="AlphaFoldDB" id="A0A9W3BR30"/>
<evidence type="ECO:0000256" key="1">
    <source>
        <dbReference type="ARBA" id="ARBA00004370"/>
    </source>
</evidence>
<dbReference type="RefSeq" id="XP_056841775.1">
    <property type="nucleotide sequence ID" value="XM_056985795.1"/>
</dbReference>
<comment type="catalytic activity">
    <reaction evidence="12">
        <text>1D-myo-inositol hexakisphosphate + H2O = 1D-myo-inositol 1,2,4,5,6-pentakisphosphate + phosphate</text>
        <dbReference type="Rhea" id="RHEA:16989"/>
        <dbReference type="ChEBI" id="CHEBI:15377"/>
        <dbReference type="ChEBI" id="CHEBI:43474"/>
        <dbReference type="ChEBI" id="CHEBI:57798"/>
        <dbReference type="ChEBI" id="CHEBI:58130"/>
        <dbReference type="EC" id="3.1.3.62"/>
    </reaction>
    <physiologicalReaction direction="left-to-right" evidence="12">
        <dbReference type="Rhea" id="RHEA:16990"/>
    </physiologicalReaction>
</comment>
<dbReference type="GO" id="GO:0034417">
    <property type="term" value="F:bisphosphoglycerate 3-phosphatase activity"/>
    <property type="evidence" value="ECO:0007669"/>
    <property type="project" value="UniProtKB-EC"/>
</dbReference>
<dbReference type="GO" id="GO:0003993">
    <property type="term" value="F:acid phosphatase activity"/>
    <property type="evidence" value="ECO:0007669"/>
    <property type="project" value="TreeGrafter"/>
</dbReference>
<dbReference type="GO" id="GO:0016020">
    <property type="term" value="C:membrane"/>
    <property type="evidence" value="ECO:0007669"/>
    <property type="project" value="UniProtKB-SubCell"/>
</dbReference>
<dbReference type="GeneID" id="108858409"/>
<dbReference type="Pfam" id="PF00328">
    <property type="entry name" value="His_Phos_2"/>
    <property type="match status" value="1"/>
</dbReference>
<dbReference type="OrthoDB" id="6509975at2759"/>
<keyword evidence="6" id="KW-0732">Signal</keyword>
<evidence type="ECO:0000256" key="2">
    <source>
        <dbReference type="ARBA" id="ARBA00008422"/>
    </source>
</evidence>
<evidence type="ECO:0000256" key="7">
    <source>
        <dbReference type="ARBA" id="ARBA00022801"/>
    </source>
</evidence>
<evidence type="ECO:0000313" key="14">
    <source>
        <dbReference type="Proteomes" id="UP000504610"/>
    </source>
</evidence>
<reference evidence="14" key="1">
    <citation type="journal article" date="2019" name="Database">
        <title>The radish genome database (RadishGD): an integrated information resource for radish genomics.</title>
        <authorList>
            <person name="Yu H.J."/>
            <person name="Baek S."/>
            <person name="Lee Y.J."/>
            <person name="Cho A."/>
            <person name="Mun J.H."/>
        </authorList>
    </citation>
    <scope>NUCLEOTIDE SEQUENCE [LARGE SCALE GENOMIC DNA]</scope>
    <source>
        <strain evidence="14">cv. WK10039</strain>
    </source>
</reference>
<evidence type="ECO:0000256" key="11">
    <source>
        <dbReference type="ARBA" id="ARBA00043671"/>
    </source>
</evidence>
<dbReference type="InterPro" id="IPR029033">
    <property type="entry name" value="His_PPase_superfam"/>
</dbReference>
<evidence type="ECO:0000256" key="6">
    <source>
        <dbReference type="ARBA" id="ARBA00022729"/>
    </source>
</evidence>
<dbReference type="Proteomes" id="UP000504610">
    <property type="component" value="Chromosome 5"/>
</dbReference>
<comment type="catalytic activity">
    <reaction evidence="11">
        <text>1D-myo-inositol 1,2,4,5,6-pentakisphosphate + H2O = 1D-myo-inositol 1,2,5,6-tetrakisphosphate + phosphate</text>
        <dbReference type="Rhea" id="RHEA:77115"/>
        <dbReference type="ChEBI" id="CHEBI:15377"/>
        <dbReference type="ChEBI" id="CHEBI:43474"/>
        <dbReference type="ChEBI" id="CHEBI:57798"/>
        <dbReference type="ChEBI" id="CHEBI:195535"/>
        <dbReference type="EC" id="3.1.3.62"/>
    </reaction>
    <physiologicalReaction direction="left-to-right" evidence="11">
        <dbReference type="Rhea" id="RHEA:77116"/>
    </physiologicalReaction>
</comment>
<evidence type="ECO:0000313" key="15">
    <source>
        <dbReference type="RefSeq" id="XP_056841775.1"/>
    </source>
</evidence>
<comment type="subcellular location">
    <subcellularLocation>
        <location evidence="1">Membrane</location>
    </subcellularLocation>
</comment>
<accession>A0A9W3BR30</accession>
<organism evidence="14 15">
    <name type="scientific">Raphanus sativus</name>
    <name type="common">Radish</name>
    <name type="synonym">Raphanus raphanistrum var. sativus</name>
    <dbReference type="NCBI Taxonomy" id="3726"/>
    <lineage>
        <taxon>Eukaryota</taxon>
        <taxon>Viridiplantae</taxon>
        <taxon>Streptophyta</taxon>
        <taxon>Embryophyta</taxon>
        <taxon>Tracheophyta</taxon>
        <taxon>Spermatophyta</taxon>
        <taxon>Magnoliopsida</taxon>
        <taxon>eudicotyledons</taxon>
        <taxon>Gunneridae</taxon>
        <taxon>Pentapetalae</taxon>
        <taxon>rosids</taxon>
        <taxon>malvids</taxon>
        <taxon>Brassicales</taxon>
        <taxon>Brassicaceae</taxon>
        <taxon>Brassiceae</taxon>
        <taxon>Raphanus</taxon>
    </lineage>
</organism>
<keyword evidence="8" id="KW-0472">Membrane</keyword>
<dbReference type="PANTHER" id="PTHR20963">
    <property type="entry name" value="MULTIPLE INOSITOL POLYPHOSPHATE PHOSPHATASE-RELATED"/>
    <property type="match status" value="1"/>
</dbReference>
<dbReference type="Gene3D" id="3.40.50.1240">
    <property type="entry name" value="Phosphoglycerate mutase-like"/>
    <property type="match status" value="1"/>
</dbReference>
<evidence type="ECO:0000256" key="4">
    <source>
        <dbReference type="ARBA" id="ARBA00013040"/>
    </source>
</evidence>
<dbReference type="FunFam" id="3.40.50.1240:FF:000017">
    <property type="entry name" value="Histidine acid phosphatase family protein"/>
    <property type="match status" value="1"/>
</dbReference>
<dbReference type="KEGG" id="rsz:108858409"/>
<keyword evidence="14" id="KW-1185">Reference proteome</keyword>
<comment type="catalytic activity">
    <reaction evidence="10">
        <text>1D-myo-inositol 1,2,5,6-tetrakisphosphate + H2O = 1D-myo-inositol 1,2,6-trisphosphate + phosphate</text>
        <dbReference type="Rhea" id="RHEA:77119"/>
        <dbReference type="ChEBI" id="CHEBI:15377"/>
        <dbReference type="ChEBI" id="CHEBI:43474"/>
        <dbReference type="ChEBI" id="CHEBI:195535"/>
        <dbReference type="ChEBI" id="CHEBI:195537"/>
        <dbReference type="EC" id="3.1.3.62"/>
    </reaction>
    <physiologicalReaction direction="left-to-right" evidence="10">
        <dbReference type="Rhea" id="RHEA:77120"/>
    </physiologicalReaction>
</comment>
<dbReference type="PANTHER" id="PTHR20963:SF8">
    <property type="entry name" value="MULTIPLE INOSITOL POLYPHOSPHATE PHOSPHATASE 1"/>
    <property type="match status" value="1"/>
</dbReference>
<protein>
    <recommendedName>
        <fullName evidence="5">Multiple inositol polyphosphate phosphatase 1</fullName>
        <ecNumber evidence="4">3.1.3.62</ecNumber>
        <ecNumber evidence="3">3.1.3.80</ecNumber>
    </recommendedName>
    <alternativeName>
        <fullName evidence="9">2,3-bisphosphoglycerate 3-phosphatase</fullName>
    </alternativeName>
</protein>
<proteinExistence type="inferred from homology"/>
<dbReference type="InterPro" id="IPR000560">
    <property type="entry name" value="His_Pase_clade-2"/>
</dbReference>
<dbReference type="CDD" id="cd07061">
    <property type="entry name" value="HP_HAP_like"/>
    <property type="match status" value="1"/>
</dbReference>
<keyword evidence="7" id="KW-0378">Hydrolase</keyword>
<evidence type="ECO:0000256" key="8">
    <source>
        <dbReference type="ARBA" id="ARBA00023136"/>
    </source>
</evidence>
<gene>
    <name evidence="15" type="primary">LOC108858409</name>
</gene>
<dbReference type="EC" id="3.1.3.62" evidence="4"/>
<evidence type="ECO:0000256" key="13">
    <source>
        <dbReference type="ARBA" id="ARBA00043832"/>
    </source>
</evidence>
<sequence length="576" mass="65140">MVDHFKSHRMIHHRYIYQIVAKAIDIFEKSASLSPITVEDKCHITHIDNWRTRVARRHNPCASSSHVTGKASRRRTVACFYKQDRNFDPPNKARNSIAMKKIVWITLLCLFVIAEADHVGFDVRHHLSTVTRYSVSKEVSQNLIEGSTIPSECTPIHLNLVARHGTRSPTKKRLRELENLSGRLKELVRDAKASDKVPGWLGKWVSPWQGKVKGGELIKQGEEELYQLGIRVRERFPTLFKEDYHPDVYTIRATQIPRASASAVAFGMGLFSEKGDLGPGRNRAFAVTSENRASDTKLRFFECCQNYKSYRKAKGPAVDKLKEPVLDKITASVAKRHDLNFTKQDISSLWFLCKQEASLLNVTNQSCELFTPSEVALLEWADDLEVFILKGYGNSLNYKMGVPLLDDVLHSMEEAIKAREDKLPPGSYEKARLRFAHAETIVPFSCLLGLFLGGSEYEKIQKEKPLELPPQPPKTRDFKGSTMAPFGGNNMLVLYSCPAPSSPKYFVQVLHNELPIALPGCDGKDFCPLEDFKAKVVTPHLKHAFDNLCNANLDDPKQKHQSLWSWLLGSSQKAEL</sequence>
<evidence type="ECO:0000256" key="5">
    <source>
        <dbReference type="ARBA" id="ARBA00018097"/>
    </source>
</evidence>
<dbReference type="EC" id="3.1.3.80" evidence="3"/>
<evidence type="ECO:0000256" key="12">
    <source>
        <dbReference type="ARBA" id="ARBA00043691"/>
    </source>
</evidence>
<reference evidence="15" key="2">
    <citation type="submission" date="2025-08" db="UniProtKB">
        <authorList>
            <consortium name="RefSeq"/>
        </authorList>
    </citation>
    <scope>IDENTIFICATION</scope>
    <source>
        <tissue evidence="15">Leaf</tissue>
    </source>
</reference>
<evidence type="ECO:0000256" key="10">
    <source>
        <dbReference type="ARBA" id="ARBA00043668"/>
    </source>
</evidence>
<comment type="catalytic activity">
    <reaction evidence="13">
        <text>(2R)-2,3-bisphosphoglycerate + H2O = (2R)-2-phosphoglycerate + phosphate</text>
        <dbReference type="Rhea" id="RHEA:27381"/>
        <dbReference type="ChEBI" id="CHEBI:15377"/>
        <dbReference type="ChEBI" id="CHEBI:43474"/>
        <dbReference type="ChEBI" id="CHEBI:58248"/>
        <dbReference type="ChEBI" id="CHEBI:58289"/>
        <dbReference type="EC" id="3.1.3.80"/>
    </reaction>
    <physiologicalReaction direction="left-to-right" evidence="13">
        <dbReference type="Rhea" id="RHEA:27382"/>
    </physiologicalReaction>
</comment>